<dbReference type="AlphaFoldDB" id="A0A5B0RPW8"/>
<accession>A0A5B0RPW8</accession>
<evidence type="ECO:0000313" key="2">
    <source>
        <dbReference type="Proteomes" id="UP000325313"/>
    </source>
</evidence>
<comment type="caution">
    <text evidence="1">The sequence shown here is derived from an EMBL/GenBank/DDBJ whole genome shotgun (WGS) entry which is preliminary data.</text>
</comment>
<reference evidence="1 2" key="1">
    <citation type="submission" date="2019-05" db="EMBL/GenBank/DDBJ databases">
        <title>Emergence of the Ug99 lineage of the wheat stem rust pathogen through somatic hybridization.</title>
        <authorList>
            <person name="Li F."/>
            <person name="Upadhyaya N.M."/>
            <person name="Sperschneider J."/>
            <person name="Matny O."/>
            <person name="Nguyen-Phuc H."/>
            <person name="Mago R."/>
            <person name="Raley C."/>
            <person name="Miller M.E."/>
            <person name="Silverstein K.A.T."/>
            <person name="Henningsen E."/>
            <person name="Hirsch C.D."/>
            <person name="Visser B."/>
            <person name="Pretorius Z.A."/>
            <person name="Steffenson B.J."/>
            <person name="Schwessinger B."/>
            <person name="Dodds P.N."/>
            <person name="Figueroa M."/>
        </authorList>
    </citation>
    <scope>NUCLEOTIDE SEQUENCE [LARGE SCALE GENOMIC DNA]</scope>
    <source>
        <strain evidence="1 2">Ug99</strain>
    </source>
</reference>
<dbReference type="Proteomes" id="UP000325313">
    <property type="component" value="Unassembled WGS sequence"/>
</dbReference>
<dbReference type="EMBL" id="VDEP01000171">
    <property type="protein sequence ID" value="KAA1126694.1"/>
    <property type="molecule type" value="Genomic_DNA"/>
</dbReference>
<evidence type="ECO:0000313" key="1">
    <source>
        <dbReference type="EMBL" id="KAA1126694.1"/>
    </source>
</evidence>
<protein>
    <submittedName>
        <fullName evidence="1">Uncharacterized protein</fullName>
    </submittedName>
</protein>
<name>A0A5B0RPW8_PUCGR</name>
<organism evidence="1 2">
    <name type="scientific">Puccinia graminis f. sp. tritici</name>
    <dbReference type="NCBI Taxonomy" id="56615"/>
    <lineage>
        <taxon>Eukaryota</taxon>
        <taxon>Fungi</taxon>
        <taxon>Dikarya</taxon>
        <taxon>Basidiomycota</taxon>
        <taxon>Pucciniomycotina</taxon>
        <taxon>Pucciniomycetes</taxon>
        <taxon>Pucciniales</taxon>
        <taxon>Pucciniaceae</taxon>
        <taxon>Puccinia</taxon>
    </lineage>
</organism>
<sequence>MKVSRPDASLKCDGSLEVQTAICGDFWSSAYFSKRDAMRSVVPPKKMIDIHAQGTT</sequence>
<proteinExistence type="predicted"/>
<gene>
    <name evidence="1" type="ORF">PGTUg99_033265</name>
</gene>